<dbReference type="EMBL" id="JBEVYD010000002">
    <property type="protein sequence ID" value="KAL3234886.1"/>
    <property type="molecule type" value="Genomic_DNA"/>
</dbReference>
<feature type="domain" description="Helicase C-terminal" evidence="2">
    <location>
        <begin position="64"/>
        <end position="245"/>
    </location>
</feature>
<reference evidence="3 4" key="1">
    <citation type="submission" date="2024-05" db="EMBL/GenBank/DDBJ databases">
        <title>Long read based assembly of the Candida bracarensis genome reveals expanded adhesin content.</title>
        <authorList>
            <person name="Marcet-Houben M."/>
            <person name="Ksiezopolska E."/>
            <person name="Gabaldon T."/>
        </authorList>
    </citation>
    <scope>NUCLEOTIDE SEQUENCE [LARGE SCALE GENOMIC DNA]</scope>
    <source>
        <strain evidence="3 4">CBM6</strain>
    </source>
</reference>
<accession>A0ABR4NZX7</accession>
<dbReference type="InterPro" id="IPR027417">
    <property type="entry name" value="P-loop_NTPase"/>
</dbReference>
<comment type="similarity">
    <text evidence="1">Belongs to the helicase family. SKI2 subfamily.</text>
</comment>
<dbReference type="InterPro" id="IPR001650">
    <property type="entry name" value="Helicase_C-like"/>
</dbReference>
<evidence type="ECO:0000259" key="2">
    <source>
        <dbReference type="PROSITE" id="PS51194"/>
    </source>
</evidence>
<dbReference type="SUPFAM" id="SSF52540">
    <property type="entry name" value="P-loop containing nucleoside triphosphate hydrolases"/>
    <property type="match status" value="1"/>
</dbReference>
<dbReference type="InterPro" id="IPR036388">
    <property type="entry name" value="WH-like_DNA-bd_sf"/>
</dbReference>
<dbReference type="Gene3D" id="1.10.3380.10">
    <property type="entry name" value="Sec63 N-terminal domain-like domain"/>
    <property type="match status" value="1"/>
</dbReference>
<dbReference type="PROSITE" id="PS51194">
    <property type="entry name" value="HELICASE_CTER"/>
    <property type="match status" value="1"/>
</dbReference>
<proteinExistence type="inferred from homology"/>
<dbReference type="PANTHER" id="PTHR47835">
    <property type="entry name" value="HFM1, ATP DEPENDENT DNA HELICASE HOMOLOG"/>
    <property type="match status" value="1"/>
</dbReference>
<gene>
    <name evidence="3" type="ORF">RNJ44_02674</name>
</gene>
<dbReference type="Pfam" id="PF02889">
    <property type="entry name" value="Sec63"/>
    <property type="match status" value="1"/>
</dbReference>
<dbReference type="PANTHER" id="PTHR47835:SF3">
    <property type="entry name" value="HELICASE FOR MEIOSIS 1"/>
    <property type="match status" value="1"/>
</dbReference>
<comment type="caution">
    <text evidence="3">The sequence shown here is derived from an EMBL/GenBank/DDBJ whole genome shotgun (WGS) entry which is preliminary data.</text>
</comment>
<evidence type="ECO:0000256" key="1">
    <source>
        <dbReference type="ARBA" id="ARBA00010140"/>
    </source>
</evidence>
<keyword evidence="4" id="KW-1185">Reference proteome</keyword>
<name>A0ABR4NZX7_9SACH</name>
<dbReference type="SUPFAM" id="SSF158702">
    <property type="entry name" value="Sec63 N-terminal domain-like"/>
    <property type="match status" value="1"/>
</dbReference>
<dbReference type="SMART" id="SM00973">
    <property type="entry name" value="Sec63"/>
    <property type="match status" value="1"/>
</dbReference>
<dbReference type="Proteomes" id="UP001623330">
    <property type="component" value="Unassembled WGS sequence"/>
</dbReference>
<evidence type="ECO:0000313" key="4">
    <source>
        <dbReference type="Proteomes" id="UP001623330"/>
    </source>
</evidence>
<sequence length="822" mass="94199">MGTEIVTNITDIIKWIDTDCETHNKTTSLYLQGWDGVVELKREVLSYDFGTPSDYQLDSLYNSKLPKVLEAHGKCFAALIFCSTRSSTIQTAKYLLQTNSVPNRKLENDFDDPNLQDFVRNSIAYYHAGLSHNDRNLVEQQFLTGAIKIICSTSALSSNMSLRANLVIIKGTKLWLNGELTEYPKPDILQMIRRINYTVKNNDSCAIIMTTHNRTRLYGKMVNGEEELDSSLHTQILETILNQISLGSICSIEDASKWLSSTFLYQKLKNQQHQYRLNNPEYSKFDPLQTTNIVDLVKLITSQLKDYDLISINENRISCSKYGEIMSRHCITFPTMRDIMKLEQCSSINAILMKIAKTEEFQKFKVKYNERKILENINRLPQTRYSLTSSNGKFQIIDEPWQKTVLLLQHELGSFDYKPNSKIHLTTKLSQEKIALIRSFIRILKCVIDLAITNNDGLSLRNALFLLTSLAGKCWENSPLILLQMKSINLADVTKLNAMGITSIDSIRRLTREKIEYYLGGTIGSAHHIWNEINSLPEPAFKILVENYTKQKTEMFVKASVTISVNIPNGQWLDKALTMDFLGLKKDGKLVDFRKVSLSNLRTPKTFNIEFQLQNNMDFVEFHLKIEEIAGIYVSNILNEQKITDMLSDEIAHIKNKHKVSDKEIPITLNSSSDEDLLDLIHERRNDMIVPESRPKNKLANKGSIHNSDQKKIMNDSTLLFNIYSYEKNMKSSKCNKPSSPVNSRRKTDYLTKKYHANDQAQVLNSDHYVHRLFKSADKFSRSSISLCTDDSDDPNNFLELNELSRDIKAELGFLGSDIEID</sequence>
<dbReference type="InterPro" id="IPR004179">
    <property type="entry name" value="Sec63-dom"/>
</dbReference>
<dbReference type="InterPro" id="IPR052247">
    <property type="entry name" value="Meiotic_Crossover_Helicase"/>
</dbReference>
<protein>
    <recommendedName>
        <fullName evidence="2">Helicase C-terminal domain-containing protein</fullName>
    </recommendedName>
</protein>
<dbReference type="Gene3D" id="3.40.50.300">
    <property type="entry name" value="P-loop containing nucleotide triphosphate hydrolases"/>
    <property type="match status" value="2"/>
</dbReference>
<organism evidence="3 4">
    <name type="scientific">Nakaseomyces bracarensis</name>
    <dbReference type="NCBI Taxonomy" id="273131"/>
    <lineage>
        <taxon>Eukaryota</taxon>
        <taxon>Fungi</taxon>
        <taxon>Dikarya</taxon>
        <taxon>Ascomycota</taxon>
        <taxon>Saccharomycotina</taxon>
        <taxon>Saccharomycetes</taxon>
        <taxon>Saccharomycetales</taxon>
        <taxon>Saccharomycetaceae</taxon>
        <taxon>Nakaseomyces</taxon>
    </lineage>
</organism>
<evidence type="ECO:0000313" key="3">
    <source>
        <dbReference type="EMBL" id="KAL3234886.1"/>
    </source>
</evidence>
<dbReference type="Gene3D" id="1.10.10.10">
    <property type="entry name" value="Winged helix-like DNA-binding domain superfamily/Winged helix DNA-binding domain"/>
    <property type="match status" value="1"/>
</dbReference>